<comment type="caution">
    <text evidence="1">The sequence shown here is derived from an EMBL/GenBank/DDBJ whole genome shotgun (WGS) entry which is preliminary data.</text>
</comment>
<proteinExistence type="predicted"/>
<evidence type="ECO:0000313" key="1">
    <source>
        <dbReference type="EMBL" id="MEP0817178.1"/>
    </source>
</evidence>
<evidence type="ECO:0000313" key="2">
    <source>
        <dbReference type="Proteomes" id="UP001464891"/>
    </source>
</evidence>
<dbReference type="Proteomes" id="UP001464891">
    <property type="component" value="Unassembled WGS sequence"/>
</dbReference>
<dbReference type="RefSeq" id="WP_190437921.1">
    <property type="nucleotide sequence ID" value="NZ_JAMPKM010000004.1"/>
</dbReference>
<accession>A0ABV0J7D1</accession>
<gene>
    <name evidence="1" type="ORF">NC998_08720</name>
</gene>
<sequence length="570" mass="64285">MANTELLHSIAHDLEQHPNSIRIKKLIFYICKNFWENNLDIINSHSLKNLIQELLSLHPTSSALNSHLTRVAQGLSKPAEYSLIANLIFQKIKSLYSEISLESNITSKQQEALRVAGRLAQDKNSIRIKKILTYICKNIWENNLDQLQQYHWQELVEESLELAPTLESLELVLNSIVRTLNRQTEYSLVVGSIINCFSTLYAEKPASTQLMSDNGDTQIVIQTEQTNLVVEPQFAQEAYSKESTCYTQVSSHLEAQPEKIRIKKLILCVCRNYWENDPSKLQAIPLEVLIAELHAIAGNLTDLKLLLSSVVSTLNRKADYFLIADTITQSLEALYCQSINSAPVALPSNNQAEASFTQPIDQHSASQVARSPGIETELAKSAYAPFELRLEIMKYTNPLRAKILLFSVLQHKFSFSASDWSALKACEFDYLLQQLFEQCETLSTLESRLEIIASCLEDPYEYNQAAGAIIQCVKPFYSLIQRQPKLSSAESISSPIYSEHFSPEQTRIKFNFEETLLTSGHVDIEVETEQTCQFGSTAKPVFKDEARSLDDLDQTCELSSTLAPKISAQS</sequence>
<keyword evidence="2" id="KW-1185">Reference proteome</keyword>
<name>A0ABV0J7D1_9CYAN</name>
<reference evidence="1 2" key="1">
    <citation type="submission" date="2022-04" db="EMBL/GenBank/DDBJ databases">
        <title>Positive selection, recombination, and allopatry shape intraspecific diversity of widespread and dominant cyanobacteria.</title>
        <authorList>
            <person name="Wei J."/>
            <person name="Shu W."/>
            <person name="Hu C."/>
        </authorList>
    </citation>
    <scope>NUCLEOTIDE SEQUENCE [LARGE SCALE GENOMIC DNA]</scope>
    <source>
        <strain evidence="1 2">GB2-A4</strain>
    </source>
</reference>
<dbReference type="EMBL" id="JAMPKM010000004">
    <property type="protein sequence ID" value="MEP0817178.1"/>
    <property type="molecule type" value="Genomic_DNA"/>
</dbReference>
<organism evidence="1 2">
    <name type="scientific">Trichocoleus desertorum GB2-A4</name>
    <dbReference type="NCBI Taxonomy" id="2933944"/>
    <lineage>
        <taxon>Bacteria</taxon>
        <taxon>Bacillati</taxon>
        <taxon>Cyanobacteriota</taxon>
        <taxon>Cyanophyceae</taxon>
        <taxon>Leptolyngbyales</taxon>
        <taxon>Trichocoleusaceae</taxon>
        <taxon>Trichocoleus</taxon>
    </lineage>
</organism>
<protein>
    <submittedName>
        <fullName evidence="1">Uncharacterized protein</fullName>
    </submittedName>
</protein>